<keyword evidence="2" id="KW-1185">Reference proteome</keyword>
<gene>
    <name evidence="1" type="ORF">SAMN04488062_10648</name>
</gene>
<dbReference type="STRING" id="178355.SAMN04488062_10648"/>
<dbReference type="RefSeq" id="WP_091257189.1">
    <property type="nucleotide sequence ID" value="NZ_FNDB01000006.1"/>
</dbReference>
<reference evidence="2" key="1">
    <citation type="submission" date="2016-10" db="EMBL/GenBank/DDBJ databases">
        <authorList>
            <person name="Varghese N."/>
            <person name="Submissions S."/>
        </authorList>
    </citation>
    <scope>NUCLEOTIDE SEQUENCE [LARGE SCALE GENOMIC DNA]</scope>
    <source>
        <strain evidence="2">CGMCC 1.2747</strain>
    </source>
</reference>
<dbReference type="EMBL" id="FNDB01000006">
    <property type="protein sequence ID" value="SDH32653.1"/>
    <property type="molecule type" value="Genomic_DNA"/>
</dbReference>
<dbReference type="SUPFAM" id="SSF143597">
    <property type="entry name" value="YojJ-like"/>
    <property type="match status" value="1"/>
</dbReference>
<dbReference type="AlphaFoldDB" id="A0A1G8BI06"/>
<dbReference type="Gene3D" id="3.40.1700.10">
    <property type="entry name" value="DNA integrity scanning protein, DisA, N-terminal domain"/>
    <property type="match status" value="1"/>
</dbReference>
<evidence type="ECO:0000313" key="1">
    <source>
        <dbReference type="EMBL" id="SDH32653.1"/>
    </source>
</evidence>
<proteinExistence type="predicted"/>
<dbReference type="Proteomes" id="UP000199274">
    <property type="component" value="Unassembled WGS sequence"/>
</dbReference>
<organism evidence="1 2">
    <name type="scientific">Flavobacterium omnivorum</name>
    <dbReference type="NCBI Taxonomy" id="178355"/>
    <lineage>
        <taxon>Bacteria</taxon>
        <taxon>Pseudomonadati</taxon>
        <taxon>Bacteroidota</taxon>
        <taxon>Flavobacteriia</taxon>
        <taxon>Flavobacteriales</taxon>
        <taxon>Flavobacteriaceae</taxon>
        <taxon>Flavobacterium</taxon>
    </lineage>
</organism>
<name>A0A1G8BI06_9FLAO</name>
<accession>A0A1G8BI06</accession>
<dbReference type="OrthoDB" id="1348882at2"/>
<evidence type="ECO:0000313" key="2">
    <source>
        <dbReference type="Proteomes" id="UP000199274"/>
    </source>
</evidence>
<protein>
    <submittedName>
        <fullName evidence="1">DisA checkpoint controller nucleotide-binding</fullName>
    </submittedName>
</protein>
<dbReference type="InterPro" id="IPR036888">
    <property type="entry name" value="DNA_integrity_DisA_N_sf"/>
</dbReference>
<sequence length="150" mass="17432">MINYKIIDIVDKICEDRYEDFTGLGLIFYIKKENLPIESLNPFCELKNQIIDAELIAQKLVEISKESCQCHDGFHLLNQDCILTDLSYYFSTPISKEKKPKQSNGSRYRTAFYGSLLNDVILTVIISSNYNVMVFINGEEFNLYDYKKLT</sequence>